<evidence type="ECO:0008006" key="3">
    <source>
        <dbReference type="Google" id="ProtNLM"/>
    </source>
</evidence>
<name>A0ABU3QTL6_9ACTN</name>
<organism evidence="1 2">
    <name type="scientific">Streptomyces tamarix</name>
    <dbReference type="NCBI Taxonomy" id="3078565"/>
    <lineage>
        <taxon>Bacteria</taxon>
        <taxon>Bacillati</taxon>
        <taxon>Actinomycetota</taxon>
        <taxon>Actinomycetes</taxon>
        <taxon>Kitasatosporales</taxon>
        <taxon>Streptomycetaceae</taxon>
        <taxon>Streptomyces</taxon>
    </lineage>
</organism>
<evidence type="ECO:0000313" key="1">
    <source>
        <dbReference type="EMBL" id="MDT9686082.1"/>
    </source>
</evidence>
<keyword evidence="2" id="KW-1185">Reference proteome</keyword>
<accession>A0ABU3QTL6</accession>
<comment type="caution">
    <text evidence="1">The sequence shown here is derived from an EMBL/GenBank/DDBJ whole genome shotgun (WGS) entry which is preliminary data.</text>
</comment>
<dbReference type="Proteomes" id="UP001250181">
    <property type="component" value="Unassembled WGS sequence"/>
</dbReference>
<proteinExistence type="predicted"/>
<dbReference type="RefSeq" id="WP_315881118.1">
    <property type="nucleotide sequence ID" value="NZ_JAWCTQ010000055.1"/>
</dbReference>
<dbReference type="EMBL" id="JAWCTQ010000055">
    <property type="protein sequence ID" value="MDT9686082.1"/>
    <property type="molecule type" value="Genomic_DNA"/>
</dbReference>
<protein>
    <recommendedName>
        <fullName evidence="3">Secreted protein</fullName>
    </recommendedName>
</protein>
<sequence length="60" mass="6702">MLDTLLTLVLPLALCLAVACLTVVCVVALSQARRTDTVEVVRALPELAAVFLRFHRQRRR</sequence>
<reference evidence="1 2" key="1">
    <citation type="submission" date="2023-09" db="EMBL/GenBank/DDBJ databases">
        <title>Streptomyces sp. nov.: A antagonism against Alternaria gaisen Producing Streptochlin, Isolated from Tamarix root soil.</title>
        <authorList>
            <person name="Chen Y."/>
        </authorList>
    </citation>
    <scope>NUCLEOTIDE SEQUENCE [LARGE SCALE GENOMIC DNA]</scope>
    <source>
        <strain evidence="1 2">TRM76323</strain>
    </source>
</reference>
<gene>
    <name evidence="1" type="ORF">RND61_29025</name>
</gene>
<evidence type="ECO:0000313" key="2">
    <source>
        <dbReference type="Proteomes" id="UP001250181"/>
    </source>
</evidence>